<dbReference type="PANTHER" id="PTHR22605:SF1">
    <property type="entry name" value="RZ-TYPE DOMAIN-CONTAINING PROTEIN"/>
    <property type="match status" value="1"/>
</dbReference>
<sequence>MQALGTLVGVFEWHALVTNHFSGRITRTEAGTKTVREVMNGLLPTERGRWERAYKQFERAWHLAWPHVERHECLELPENLRKMMIDRDSSMIWFIADSTNEGICPLALTQWLVERHNELVQVVGQAIGYPARKVSSRLLSRNDCIYYDEGELMRFLRSRCVTYGVGGKLNFDFKQMEQQLRRELTRPEITIELRGFQWLGESFSAGNELKTVINQRDIMPDITDRLKAELASPALANLCLQKVQMSISFILKSGGSLSAEHAGELLLSDYLRSVLSESPDCLPSACARSEIHLWHVDAFVKLLRQLINKDPMDSIDPKYKVDLPKELEEMLLAVRSELPDGIADVLGGFAETRLTETWIGDEYPILDTLDAIREDLSIDNEGFEKIQRNLPKELMMKHWAAVYRALRS</sequence>
<dbReference type="EMBL" id="CAJNNV010029395">
    <property type="protein sequence ID" value="CAE8628427.1"/>
    <property type="molecule type" value="Genomic_DNA"/>
</dbReference>
<gene>
    <name evidence="1" type="ORF">PGLA1383_LOCUS45069</name>
</gene>
<proteinExistence type="predicted"/>
<dbReference type="Proteomes" id="UP000654075">
    <property type="component" value="Unassembled WGS sequence"/>
</dbReference>
<name>A0A813GWB2_POLGL</name>
<reference evidence="1" key="1">
    <citation type="submission" date="2021-02" db="EMBL/GenBank/DDBJ databases">
        <authorList>
            <person name="Dougan E. K."/>
            <person name="Rhodes N."/>
            <person name="Thang M."/>
            <person name="Chan C."/>
        </authorList>
    </citation>
    <scope>NUCLEOTIDE SEQUENCE</scope>
</reference>
<comment type="caution">
    <text evidence="1">The sequence shown here is derived from an EMBL/GenBank/DDBJ whole genome shotgun (WGS) entry which is preliminary data.</text>
</comment>
<protein>
    <submittedName>
        <fullName evidence="1">Uncharacterized protein</fullName>
    </submittedName>
</protein>
<dbReference type="AlphaFoldDB" id="A0A813GWB2"/>
<accession>A0A813GWB2</accession>
<dbReference type="GO" id="GO:0016887">
    <property type="term" value="F:ATP hydrolysis activity"/>
    <property type="evidence" value="ECO:0007669"/>
    <property type="project" value="InterPro"/>
</dbReference>
<dbReference type="OrthoDB" id="414304at2759"/>
<dbReference type="GO" id="GO:0004842">
    <property type="term" value="F:ubiquitin-protein transferase activity"/>
    <property type="evidence" value="ECO:0007669"/>
    <property type="project" value="InterPro"/>
</dbReference>
<evidence type="ECO:0000313" key="1">
    <source>
        <dbReference type="EMBL" id="CAE8628427.1"/>
    </source>
</evidence>
<keyword evidence="2" id="KW-1185">Reference proteome</keyword>
<dbReference type="InterPro" id="IPR031248">
    <property type="entry name" value="RNF213"/>
</dbReference>
<dbReference type="PANTHER" id="PTHR22605">
    <property type="entry name" value="RZ-TYPE DOMAIN-CONTAINING PROTEIN"/>
    <property type="match status" value="1"/>
</dbReference>
<evidence type="ECO:0000313" key="2">
    <source>
        <dbReference type="Proteomes" id="UP000654075"/>
    </source>
</evidence>
<organism evidence="1 2">
    <name type="scientific">Polarella glacialis</name>
    <name type="common">Dinoflagellate</name>
    <dbReference type="NCBI Taxonomy" id="89957"/>
    <lineage>
        <taxon>Eukaryota</taxon>
        <taxon>Sar</taxon>
        <taxon>Alveolata</taxon>
        <taxon>Dinophyceae</taxon>
        <taxon>Suessiales</taxon>
        <taxon>Suessiaceae</taxon>
        <taxon>Polarella</taxon>
    </lineage>
</organism>